<dbReference type="PROSITE" id="PS50048">
    <property type="entry name" value="ZN2_CY6_FUNGAL_2"/>
    <property type="match status" value="1"/>
</dbReference>
<dbReference type="GO" id="GO:0001228">
    <property type="term" value="F:DNA-binding transcription activator activity, RNA polymerase II-specific"/>
    <property type="evidence" value="ECO:0007669"/>
    <property type="project" value="TreeGrafter"/>
</dbReference>
<dbReference type="SUPFAM" id="SSF57701">
    <property type="entry name" value="Zn2/Cys6 DNA-binding domain"/>
    <property type="match status" value="1"/>
</dbReference>
<dbReference type="EMBL" id="FJOG01000027">
    <property type="protein sequence ID" value="CZR64608.1"/>
    <property type="molecule type" value="Genomic_DNA"/>
</dbReference>
<dbReference type="InterPro" id="IPR021858">
    <property type="entry name" value="Fun_TF"/>
</dbReference>
<dbReference type="InterPro" id="IPR053157">
    <property type="entry name" value="Sterol_Uptake_Regulator"/>
</dbReference>
<dbReference type="PROSITE" id="PS00463">
    <property type="entry name" value="ZN2_CY6_FUNGAL_1"/>
    <property type="match status" value="1"/>
</dbReference>
<organism evidence="3 4">
    <name type="scientific">Phialocephala subalpina</name>
    <dbReference type="NCBI Taxonomy" id="576137"/>
    <lineage>
        <taxon>Eukaryota</taxon>
        <taxon>Fungi</taxon>
        <taxon>Dikarya</taxon>
        <taxon>Ascomycota</taxon>
        <taxon>Pezizomycotina</taxon>
        <taxon>Leotiomycetes</taxon>
        <taxon>Helotiales</taxon>
        <taxon>Mollisiaceae</taxon>
        <taxon>Phialocephala</taxon>
        <taxon>Phialocephala fortinii species complex</taxon>
    </lineage>
</organism>
<dbReference type="Pfam" id="PF00172">
    <property type="entry name" value="Zn_clus"/>
    <property type="match status" value="1"/>
</dbReference>
<protein>
    <submittedName>
        <fullName evidence="3">Related to C6 transcription factor</fullName>
    </submittedName>
</protein>
<sequence length="387" mass="43401">MTFAFQTSRRAHHKRRTGCQQCKNRRVKCGEERASCRNCLKRKLECSFVLNPPEVDACRLTHLNPDGTRFHRQPMPRQAPSSSVVDLVDHELLHHFITTTCLTFSSSVLIQRLWQTTAPQIGLGHDFVLHAILAVSGLHLARLKPEKRASYTVKAIAHHRASSQIAIPLMSNVDSKNVSSLFLFSVLTSFFALASPQLSGPNSSGEDFSPPAWLFLMQGTRRILHKKSEAIKLGSLGPMLISVQEVKLYNAPPAEGEGLRSLENLIIESAATGCLDLDAAESCSGALRQLANLFTVAYLDVNNSDHFRQVLAWTLTVPDAYITLVRNRVPEAICIFAYYCVILKTVETSWLMEGWSAHLISSIHSILDERYREYIRWPARELGWVPI</sequence>
<feature type="domain" description="Zn(2)-C6 fungal-type" evidence="2">
    <location>
        <begin position="18"/>
        <end position="48"/>
    </location>
</feature>
<dbReference type="GO" id="GO:0008270">
    <property type="term" value="F:zinc ion binding"/>
    <property type="evidence" value="ECO:0007669"/>
    <property type="project" value="InterPro"/>
</dbReference>
<dbReference type="CDD" id="cd00067">
    <property type="entry name" value="GAL4"/>
    <property type="match status" value="1"/>
</dbReference>
<dbReference type="Proteomes" id="UP000184330">
    <property type="component" value="Unassembled WGS sequence"/>
</dbReference>
<dbReference type="InterPro" id="IPR001138">
    <property type="entry name" value="Zn2Cys6_DnaBD"/>
</dbReference>
<evidence type="ECO:0000313" key="4">
    <source>
        <dbReference type="Proteomes" id="UP000184330"/>
    </source>
</evidence>
<evidence type="ECO:0000313" key="3">
    <source>
        <dbReference type="EMBL" id="CZR64608.1"/>
    </source>
</evidence>
<keyword evidence="1" id="KW-0539">Nucleus</keyword>
<dbReference type="PANTHER" id="PTHR47784:SF5">
    <property type="entry name" value="STEROL UPTAKE CONTROL PROTEIN 2"/>
    <property type="match status" value="1"/>
</dbReference>
<dbReference type="Gene3D" id="4.10.240.10">
    <property type="entry name" value="Zn(2)-C6 fungal-type DNA-binding domain"/>
    <property type="match status" value="1"/>
</dbReference>
<dbReference type="OrthoDB" id="416217at2759"/>
<name>A0A1L7XHX0_9HELO</name>
<dbReference type="PANTHER" id="PTHR47784">
    <property type="entry name" value="STEROL UPTAKE CONTROL PROTEIN 2"/>
    <property type="match status" value="1"/>
</dbReference>
<dbReference type="AlphaFoldDB" id="A0A1L7XHX0"/>
<gene>
    <name evidence="3" type="ORF">PAC_14506</name>
</gene>
<evidence type="ECO:0000256" key="1">
    <source>
        <dbReference type="ARBA" id="ARBA00023242"/>
    </source>
</evidence>
<proteinExistence type="predicted"/>
<evidence type="ECO:0000259" key="2">
    <source>
        <dbReference type="PROSITE" id="PS50048"/>
    </source>
</evidence>
<reference evidence="3 4" key="1">
    <citation type="submission" date="2016-03" db="EMBL/GenBank/DDBJ databases">
        <authorList>
            <person name="Ploux O."/>
        </authorList>
    </citation>
    <scope>NUCLEOTIDE SEQUENCE [LARGE SCALE GENOMIC DNA]</scope>
    <source>
        <strain evidence="3 4">UAMH 11012</strain>
    </source>
</reference>
<dbReference type="Pfam" id="PF11951">
    <property type="entry name" value="Fungal_trans_2"/>
    <property type="match status" value="1"/>
</dbReference>
<keyword evidence="4" id="KW-1185">Reference proteome</keyword>
<dbReference type="STRING" id="576137.A0A1L7XHX0"/>
<dbReference type="SMART" id="SM00066">
    <property type="entry name" value="GAL4"/>
    <property type="match status" value="1"/>
</dbReference>
<dbReference type="InterPro" id="IPR036864">
    <property type="entry name" value="Zn2-C6_fun-type_DNA-bd_sf"/>
</dbReference>
<accession>A0A1L7XHX0</accession>